<feature type="transmembrane region" description="Helical" evidence="2">
    <location>
        <begin position="24"/>
        <end position="48"/>
    </location>
</feature>
<accession>A0A2V5IH69</accession>
<keyword evidence="2" id="KW-0472">Membrane</keyword>
<evidence type="ECO:0000313" key="4">
    <source>
        <dbReference type="Proteomes" id="UP000249829"/>
    </source>
</evidence>
<feature type="compositionally biased region" description="Gly residues" evidence="1">
    <location>
        <begin position="203"/>
        <end position="212"/>
    </location>
</feature>
<dbReference type="EMBL" id="KZ825138">
    <property type="protein sequence ID" value="PYI19026.1"/>
    <property type="molecule type" value="Genomic_DNA"/>
</dbReference>
<gene>
    <name evidence="3" type="ORF">BO99DRAFT_432977</name>
</gene>
<feature type="region of interest" description="Disordered" evidence="1">
    <location>
        <begin position="185"/>
        <end position="212"/>
    </location>
</feature>
<organism evidence="3 4">
    <name type="scientific">Aspergillus violaceofuscus (strain CBS 115571)</name>
    <dbReference type="NCBI Taxonomy" id="1450538"/>
    <lineage>
        <taxon>Eukaryota</taxon>
        <taxon>Fungi</taxon>
        <taxon>Dikarya</taxon>
        <taxon>Ascomycota</taxon>
        <taxon>Pezizomycotina</taxon>
        <taxon>Eurotiomycetes</taxon>
        <taxon>Eurotiomycetidae</taxon>
        <taxon>Eurotiales</taxon>
        <taxon>Aspergillaceae</taxon>
        <taxon>Aspergillus</taxon>
    </lineage>
</organism>
<name>A0A2V5IH69_ASPV1</name>
<evidence type="ECO:0000313" key="3">
    <source>
        <dbReference type="EMBL" id="PYI19026.1"/>
    </source>
</evidence>
<keyword evidence="4" id="KW-1185">Reference proteome</keyword>
<dbReference type="AlphaFoldDB" id="A0A2V5IH69"/>
<protein>
    <submittedName>
        <fullName evidence="3">Uncharacterized protein</fullName>
    </submittedName>
</protein>
<proteinExistence type="predicted"/>
<evidence type="ECO:0000256" key="1">
    <source>
        <dbReference type="SAM" id="MobiDB-lite"/>
    </source>
</evidence>
<reference evidence="3 4" key="1">
    <citation type="submission" date="2018-02" db="EMBL/GenBank/DDBJ databases">
        <title>The genomes of Aspergillus section Nigri reveals drivers in fungal speciation.</title>
        <authorList>
            <consortium name="DOE Joint Genome Institute"/>
            <person name="Vesth T.C."/>
            <person name="Nybo J."/>
            <person name="Theobald S."/>
            <person name="Brandl J."/>
            <person name="Frisvad J.C."/>
            <person name="Nielsen K.F."/>
            <person name="Lyhne E.K."/>
            <person name="Kogle M.E."/>
            <person name="Kuo A."/>
            <person name="Riley R."/>
            <person name="Clum A."/>
            <person name="Nolan M."/>
            <person name="Lipzen A."/>
            <person name="Salamov A."/>
            <person name="Henrissat B."/>
            <person name="Wiebenga A."/>
            <person name="De vries R.P."/>
            <person name="Grigoriev I.V."/>
            <person name="Mortensen U.H."/>
            <person name="Andersen M.R."/>
            <person name="Baker S.E."/>
        </authorList>
    </citation>
    <scope>NUCLEOTIDE SEQUENCE [LARGE SCALE GENOMIC DNA]</scope>
    <source>
        <strain evidence="3 4">CBS 115571</strain>
    </source>
</reference>
<evidence type="ECO:0000256" key="2">
    <source>
        <dbReference type="SAM" id="Phobius"/>
    </source>
</evidence>
<keyword evidence="2" id="KW-0812">Transmembrane</keyword>
<keyword evidence="2" id="KW-1133">Transmembrane helix</keyword>
<sequence length="212" mass="23001">MPAIAKDASQEASWTLSAITSENWWFILVMMVAGSFCFFGVYTGVLWARRRFAAFGQYNPTNVGDAWALWRRGAHESLPAAPLPSHLIPAALAALAAAPPPPPPTLPITPLAAEADPAPLRAPVAPLPPLITEEQRLELQQWLLRQYAPQQPPQKPSQPPHKGENVLGRILSGIVTTWRRIVPKWGNPPAQQGSTELVERAGLGLGPRGERG</sequence>
<dbReference type="Proteomes" id="UP000249829">
    <property type="component" value="Unassembled WGS sequence"/>
</dbReference>